<dbReference type="EMBL" id="VSTH01000039">
    <property type="protein sequence ID" value="TYO66212.1"/>
    <property type="molecule type" value="Genomic_DNA"/>
</dbReference>
<dbReference type="GO" id="GO:0006352">
    <property type="term" value="P:DNA-templated transcription initiation"/>
    <property type="evidence" value="ECO:0007669"/>
    <property type="project" value="InterPro"/>
</dbReference>
<sequence length="302" mass="33981">MNSAQEVAAHDIPAVLLTMRPRLHRYCARMIGSAIDGEDVLQDALMKAVEAVSTAGPIRNPEAWLFRIAHNTALDFLRRRNRQEALHSLQEVDMIVDEIDTVASRQIAATSLRTFMRLPVGQRASVILMDVLGCSLQEICDVMDLRLPAVKGALHRGRARLRELAEEPDDAPRPRLSTADRERLANYVDHFNARDFDAIRTMIAEDVKLDLVNKSRLDGKAEVSRYFGNYAKINDWHLVPGLVEGRPAILVLDPMATLGAKPKYFILLGWSAGKVVRIRDFRHAAYVADEADIQVDQDNIRR</sequence>
<comment type="subunit">
    <text evidence="2">Interacts transiently with the RNA polymerase catalytic core formed by RpoA, RpoB, RpoC and RpoZ (2 alpha, 1 beta, 1 beta' and 1 omega subunit) to form the RNA polymerase holoenzyme that can initiate transcription.</text>
</comment>
<dbReference type="Proteomes" id="UP000324797">
    <property type="component" value="Unassembled WGS sequence"/>
</dbReference>
<dbReference type="Gene3D" id="1.10.10.10">
    <property type="entry name" value="Winged helix-like DNA-binding domain superfamily/Winged helix DNA-binding domain"/>
    <property type="match status" value="1"/>
</dbReference>
<keyword evidence="3" id="KW-0805">Transcription regulation</keyword>
<evidence type="ECO:0000256" key="6">
    <source>
        <dbReference type="ARBA" id="ARBA00023163"/>
    </source>
</evidence>
<dbReference type="RefSeq" id="WP_148739490.1">
    <property type="nucleotide sequence ID" value="NZ_VSTH01000039.1"/>
</dbReference>
<evidence type="ECO:0000313" key="10">
    <source>
        <dbReference type="Proteomes" id="UP000324797"/>
    </source>
</evidence>
<dbReference type="Gene3D" id="3.10.450.50">
    <property type="match status" value="1"/>
</dbReference>
<comment type="similarity">
    <text evidence="1">Belongs to the sigma-70 factor family. ECF subfamily.</text>
</comment>
<evidence type="ECO:0000259" key="7">
    <source>
        <dbReference type="Pfam" id="PF04542"/>
    </source>
</evidence>
<dbReference type="PANTHER" id="PTHR43133">
    <property type="entry name" value="RNA POLYMERASE ECF-TYPE SIGMA FACTO"/>
    <property type="match status" value="1"/>
</dbReference>
<dbReference type="GO" id="GO:0016987">
    <property type="term" value="F:sigma factor activity"/>
    <property type="evidence" value="ECO:0007669"/>
    <property type="project" value="UniProtKB-KW"/>
</dbReference>
<dbReference type="Gene3D" id="1.10.1740.10">
    <property type="match status" value="1"/>
</dbReference>
<name>A0A5S4YQK3_9BRAD</name>
<dbReference type="InterPro" id="IPR007627">
    <property type="entry name" value="RNA_pol_sigma70_r2"/>
</dbReference>
<evidence type="ECO:0000256" key="1">
    <source>
        <dbReference type="ARBA" id="ARBA00010641"/>
    </source>
</evidence>
<keyword evidence="6" id="KW-0804">Transcription</keyword>
<dbReference type="InterPro" id="IPR013325">
    <property type="entry name" value="RNA_pol_sigma_r2"/>
</dbReference>
<evidence type="ECO:0000259" key="8">
    <source>
        <dbReference type="Pfam" id="PF08281"/>
    </source>
</evidence>
<dbReference type="InterPro" id="IPR036388">
    <property type="entry name" value="WH-like_DNA-bd_sf"/>
</dbReference>
<dbReference type="InterPro" id="IPR013249">
    <property type="entry name" value="RNA_pol_sigma70_r4_t2"/>
</dbReference>
<feature type="domain" description="RNA polymerase sigma factor 70 region 4 type 2" evidence="8">
    <location>
        <begin position="116"/>
        <end position="161"/>
    </location>
</feature>
<keyword evidence="10" id="KW-1185">Reference proteome</keyword>
<dbReference type="NCBIfam" id="TIGR02937">
    <property type="entry name" value="sigma70-ECF"/>
    <property type="match status" value="1"/>
</dbReference>
<dbReference type="SUPFAM" id="SSF88659">
    <property type="entry name" value="Sigma3 and sigma4 domains of RNA polymerase sigma factors"/>
    <property type="match status" value="1"/>
</dbReference>
<dbReference type="AlphaFoldDB" id="A0A5S4YQK3"/>
<reference evidence="9 10" key="1">
    <citation type="submission" date="2019-08" db="EMBL/GenBank/DDBJ databases">
        <title>Bradyrhizobium hipponensis sp. nov., a rhizobium isolated from a Lupinus angustifolius root nodule in Tunisia.</title>
        <authorList>
            <person name="Off K."/>
            <person name="Rejili M."/>
            <person name="Mars M."/>
            <person name="Brachmann A."/>
            <person name="Marin M."/>
        </authorList>
    </citation>
    <scope>NUCLEOTIDE SEQUENCE [LARGE SCALE GENOMIC DNA]</scope>
    <source>
        <strain evidence="10">aSej3</strain>
    </source>
</reference>
<dbReference type="PANTHER" id="PTHR43133:SF8">
    <property type="entry name" value="RNA POLYMERASE SIGMA FACTOR HI_1459-RELATED"/>
    <property type="match status" value="1"/>
</dbReference>
<dbReference type="Pfam" id="PF08281">
    <property type="entry name" value="Sigma70_r4_2"/>
    <property type="match status" value="1"/>
</dbReference>
<accession>A0A5S4YQK3</accession>
<dbReference type="InterPro" id="IPR014284">
    <property type="entry name" value="RNA_pol_sigma-70_dom"/>
</dbReference>
<evidence type="ECO:0000313" key="9">
    <source>
        <dbReference type="EMBL" id="TYO66212.1"/>
    </source>
</evidence>
<evidence type="ECO:0000256" key="4">
    <source>
        <dbReference type="ARBA" id="ARBA00023082"/>
    </source>
</evidence>
<dbReference type="Pfam" id="PF04542">
    <property type="entry name" value="Sigma70_r2"/>
    <property type="match status" value="1"/>
</dbReference>
<dbReference type="GO" id="GO:0003677">
    <property type="term" value="F:DNA binding"/>
    <property type="evidence" value="ECO:0007669"/>
    <property type="project" value="UniProtKB-KW"/>
</dbReference>
<dbReference type="InterPro" id="IPR013324">
    <property type="entry name" value="RNA_pol_sigma_r3/r4-like"/>
</dbReference>
<gene>
    <name evidence="9" type="ORF">FXV83_12550</name>
</gene>
<keyword evidence="4" id="KW-0731">Sigma factor</keyword>
<keyword evidence="5" id="KW-0238">DNA-binding</keyword>
<dbReference type="InterPro" id="IPR032710">
    <property type="entry name" value="NTF2-like_dom_sf"/>
</dbReference>
<feature type="domain" description="RNA polymerase sigma-70 region 2" evidence="7">
    <location>
        <begin position="19"/>
        <end position="82"/>
    </location>
</feature>
<protein>
    <submittedName>
        <fullName evidence="9">RNA polymerase sigma factor</fullName>
    </submittedName>
</protein>
<comment type="caution">
    <text evidence="9">The sequence shown here is derived from an EMBL/GenBank/DDBJ whole genome shotgun (WGS) entry which is preliminary data.</text>
</comment>
<organism evidence="9 10">
    <name type="scientific">Bradyrhizobium hipponense</name>
    <dbReference type="NCBI Taxonomy" id="2605638"/>
    <lineage>
        <taxon>Bacteria</taxon>
        <taxon>Pseudomonadati</taxon>
        <taxon>Pseudomonadota</taxon>
        <taxon>Alphaproteobacteria</taxon>
        <taxon>Hyphomicrobiales</taxon>
        <taxon>Nitrobacteraceae</taxon>
        <taxon>Bradyrhizobium</taxon>
    </lineage>
</organism>
<evidence type="ECO:0000256" key="3">
    <source>
        <dbReference type="ARBA" id="ARBA00023015"/>
    </source>
</evidence>
<proteinExistence type="inferred from homology"/>
<evidence type="ECO:0000256" key="2">
    <source>
        <dbReference type="ARBA" id="ARBA00011344"/>
    </source>
</evidence>
<dbReference type="SUPFAM" id="SSF54427">
    <property type="entry name" value="NTF2-like"/>
    <property type="match status" value="1"/>
</dbReference>
<evidence type="ECO:0000256" key="5">
    <source>
        <dbReference type="ARBA" id="ARBA00023125"/>
    </source>
</evidence>
<dbReference type="SUPFAM" id="SSF88946">
    <property type="entry name" value="Sigma2 domain of RNA polymerase sigma factors"/>
    <property type="match status" value="1"/>
</dbReference>
<dbReference type="InterPro" id="IPR039425">
    <property type="entry name" value="RNA_pol_sigma-70-like"/>
</dbReference>